<dbReference type="OrthoDB" id="9930022at2759"/>
<name>A0A4Z0ZHS5_9PEZI</name>
<dbReference type="STRING" id="37992.A0A4Z0ZHS5"/>
<dbReference type="Proteomes" id="UP000297716">
    <property type="component" value="Unassembled WGS sequence"/>
</dbReference>
<keyword evidence="2" id="KW-1185">Reference proteome</keyword>
<gene>
    <name evidence="1" type="ORF">E0Z10_g193</name>
</gene>
<evidence type="ECO:0008006" key="3">
    <source>
        <dbReference type="Google" id="ProtNLM"/>
    </source>
</evidence>
<evidence type="ECO:0000313" key="2">
    <source>
        <dbReference type="Proteomes" id="UP000297716"/>
    </source>
</evidence>
<dbReference type="AlphaFoldDB" id="A0A4Z0ZHS5"/>
<protein>
    <recommendedName>
        <fullName evidence="3">Transcription factor domain-containing protein</fullName>
    </recommendedName>
</protein>
<reference evidence="1 2" key="1">
    <citation type="submission" date="2019-03" db="EMBL/GenBank/DDBJ databases">
        <title>Draft genome sequence of Xylaria hypoxylon DSM 108379, a ubiquitous saprotrophic-parasitic fungi on hardwood.</title>
        <authorList>
            <person name="Buettner E."/>
            <person name="Leonhardt S."/>
            <person name="Gebauer A.M."/>
            <person name="Liers C."/>
            <person name="Hofrichter M."/>
            <person name="Kellner H."/>
        </authorList>
    </citation>
    <scope>NUCLEOTIDE SEQUENCE [LARGE SCALE GENOMIC DNA]</scope>
    <source>
        <strain evidence="1 2">DSM 108379</strain>
    </source>
</reference>
<dbReference type="EMBL" id="SKBN01000002">
    <property type="protein sequence ID" value="TGJ88522.1"/>
    <property type="molecule type" value="Genomic_DNA"/>
</dbReference>
<comment type="caution">
    <text evidence="1">The sequence shown here is derived from an EMBL/GenBank/DDBJ whole genome shotgun (WGS) entry which is preliminary data.</text>
</comment>
<organism evidence="1 2">
    <name type="scientific">Xylaria hypoxylon</name>
    <dbReference type="NCBI Taxonomy" id="37992"/>
    <lineage>
        <taxon>Eukaryota</taxon>
        <taxon>Fungi</taxon>
        <taxon>Dikarya</taxon>
        <taxon>Ascomycota</taxon>
        <taxon>Pezizomycotina</taxon>
        <taxon>Sordariomycetes</taxon>
        <taxon>Xylariomycetidae</taxon>
        <taxon>Xylariales</taxon>
        <taxon>Xylariaceae</taxon>
        <taxon>Xylaria</taxon>
    </lineage>
</organism>
<proteinExistence type="predicted"/>
<sequence>MDRELLCKYPATRPYARQEARLPGSDPVFSDGRAAAEISQSAIATETPATNEIMSCDDESLLPFWGNRELEQNDDNSIITPLTLNNPDWFLQGNVWTIHEYELEDFQPKIGASHWKGYVKCVKRWLYKWVTDNHCPLIHTHLYDRAGFPPCLQDAYATLTAYMGKTEKNEDVVMQLVEDKSNALLRQHGSLDTFPFVDSCEVSTSMTTIDTYGHLARVQALFIYQFIRLFDGDVRQRAQAEKLSVTLQEWRTQLWESAKVNDYLQDTIDDSDPSTTHPQSTYKPVAHLWRYWILAESIRRIWMVVNYTHTVYLIMRDSQASCPGSIVYTLRRSLWEATSAAEWLNLANNKDPLFMRSDPPKILFAKASPVEVDEFGLSIVSIMWDSDRIDSWFVKAPGTNLQALLHV</sequence>
<evidence type="ECO:0000313" key="1">
    <source>
        <dbReference type="EMBL" id="TGJ88522.1"/>
    </source>
</evidence>
<accession>A0A4Z0ZHS5</accession>